<evidence type="ECO:0000256" key="2">
    <source>
        <dbReference type="SAM" id="MobiDB-lite"/>
    </source>
</evidence>
<evidence type="ECO:0000256" key="1">
    <source>
        <dbReference type="SAM" id="Coils"/>
    </source>
</evidence>
<keyword evidence="4" id="KW-1185">Reference proteome</keyword>
<name>A0ABY5X5I6_ERWPY</name>
<feature type="coiled-coil region" evidence="1">
    <location>
        <begin position="130"/>
        <end position="208"/>
    </location>
</feature>
<organism evidence="3 4">
    <name type="scientific">Erwinia pyrifoliae</name>
    <dbReference type="NCBI Taxonomy" id="79967"/>
    <lineage>
        <taxon>Bacteria</taxon>
        <taxon>Pseudomonadati</taxon>
        <taxon>Pseudomonadota</taxon>
        <taxon>Gammaproteobacteria</taxon>
        <taxon>Enterobacterales</taxon>
        <taxon>Erwiniaceae</taxon>
        <taxon>Erwinia</taxon>
    </lineage>
</organism>
<evidence type="ECO:0000313" key="4">
    <source>
        <dbReference type="Proteomes" id="UP001058553"/>
    </source>
</evidence>
<dbReference type="Proteomes" id="UP001058553">
    <property type="component" value="Chromosome"/>
</dbReference>
<feature type="region of interest" description="Disordered" evidence="2">
    <location>
        <begin position="276"/>
        <end position="313"/>
    </location>
</feature>
<dbReference type="GeneID" id="92236096"/>
<accession>A0ABY5X5I6</accession>
<reference evidence="3" key="1">
    <citation type="submission" date="2022-07" db="EMBL/GenBank/DDBJ databases">
        <title>Genetic diversity of Erwinia pyrifoliae.</title>
        <authorList>
            <person name="Park D.S."/>
            <person name="Ham H."/>
        </authorList>
    </citation>
    <scope>NUCLEOTIDE SEQUENCE</scope>
    <source>
        <strain evidence="3">CP201486</strain>
    </source>
</reference>
<dbReference type="RefSeq" id="WP_012668996.1">
    <property type="nucleotide sequence ID" value="NZ_CP023567.1"/>
</dbReference>
<proteinExistence type="predicted"/>
<sequence>MNVNFNSWEIFKVHLTSITGGNISTKTFNGLLDKLKSVENIPPPIENALCQKVKKHADLEIPLLTAYNKRDDKINTAELAKQQEILKNSKMSREEYAKKAYSISRKVVDASGGFFRCFVADDLESHNMDHESINETLTELKDTYDKVKEQEARLNELKATIQEETRSFTPKDENKRTGYIHNHHGYALEGHNNEIGKYKTKAEAIKSKLTIQREIYTKAVIDQSNINPDFINPTMQSHLTDLTNLIEYHKALPKIQMRVQSKIDELTKRIGENKAKDNEIMEAKDQVIKHPDAPTHKTKSTLTDKIKNTPAAG</sequence>
<gene>
    <name evidence="3" type="ORF">NYP84_13510</name>
</gene>
<evidence type="ECO:0000313" key="3">
    <source>
        <dbReference type="EMBL" id="UWS32638.1"/>
    </source>
</evidence>
<keyword evidence="1" id="KW-0175">Coiled coil</keyword>
<feature type="compositionally biased region" description="Basic and acidic residues" evidence="2">
    <location>
        <begin position="276"/>
        <end position="295"/>
    </location>
</feature>
<protein>
    <submittedName>
        <fullName evidence="3">Uncharacterized protein</fullName>
    </submittedName>
</protein>
<dbReference type="EMBL" id="CP103445">
    <property type="protein sequence ID" value="UWS32638.1"/>
    <property type="molecule type" value="Genomic_DNA"/>
</dbReference>